<organism evidence="1 2">
    <name type="scientific">Brassica cretica</name>
    <name type="common">Mustard</name>
    <dbReference type="NCBI Taxonomy" id="69181"/>
    <lineage>
        <taxon>Eukaryota</taxon>
        <taxon>Viridiplantae</taxon>
        <taxon>Streptophyta</taxon>
        <taxon>Embryophyta</taxon>
        <taxon>Tracheophyta</taxon>
        <taxon>Spermatophyta</taxon>
        <taxon>Magnoliopsida</taxon>
        <taxon>eudicotyledons</taxon>
        <taxon>Gunneridae</taxon>
        <taxon>Pentapetalae</taxon>
        <taxon>rosids</taxon>
        <taxon>malvids</taxon>
        <taxon>Brassicales</taxon>
        <taxon>Brassicaceae</taxon>
        <taxon>Brassiceae</taxon>
        <taxon>Brassica</taxon>
    </lineage>
</organism>
<name>A0A3N6Q5G4_BRACR</name>
<reference evidence="1" key="1">
    <citation type="submission" date="2019-12" db="EMBL/GenBank/DDBJ databases">
        <title>Genome sequencing and annotation of Brassica cretica.</title>
        <authorList>
            <person name="Studholme D.J."/>
            <person name="Sarris P."/>
        </authorList>
    </citation>
    <scope>NUCLEOTIDE SEQUENCE</scope>
    <source>
        <strain evidence="1">PFS-109/04</strain>
        <tissue evidence="1">Leaf</tissue>
    </source>
</reference>
<sequence>MNGFQRLELLYSNIFEQKNCSLEKKKEKPRAHITQIHAARWCGYSCCCHIFKLREG</sequence>
<evidence type="ECO:0000313" key="1">
    <source>
        <dbReference type="EMBL" id="KAF3604789.1"/>
    </source>
</evidence>
<evidence type="ECO:0000313" key="2">
    <source>
        <dbReference type="Proteomes" id="UP000712600"/>
    </source>
</evidence>
<dbReference type="Proteomes" id="UP000712600">
    <property type="component" value="Unassembled WGS sequence"/>
</dbReference>
<proteinExistence type="predicted"/>
<protein>
    <submittedName>
        <fullName evidence="1">Uncharacterized protein</fullName>
    </submittedName>
</protein>
<gene>
    <name evidence="1" type="ORF">F2Q69_00039209</name>
</gene>
<accession>A0A3N6Q5G4</accession>
<dbReference type="EMBL" id="QGKX02000004">
    <property type="protein sequence ID" value="KAF3604789.1"/>
    <property type="molecule type" value="Genomic_DNA"/>
</dbReference>
<comment type="caution">
    <text evidence="1">The sequence shown here is derived from an EMBL/GenBank/DDBJ whole genome shotgun (WGS) entry which is preliminary data.</text>
</comment>
<dbReference type="AlphaFoldDB" id="A0A3N6Q5G4"/>